<dbReference type="AlphaFoldDB" id="A0A8S4BUD9"/>
<dbReference type="Proteomes" id="UP000837675">
    <property type="component" value="Unassembled WGS sequence"/>
</dbReference>
<dbReference type="InterPro" id="IPR025662">
    <property type="entry name" value="Sigma_54_int_dom_ATP-bd_1"/>
</dbReference>
<accession>A0A8S4BUD9</accession>
<dbReference type="InterPro" id="IPR027417">
    <property type="entry name" value="P-loop_NTPase"/>
</dbReference>
<dbReference type="SUPFAM" id="SSF52540">
    <property type="entry name" value="P-loop containing nucleoside triphosphate hydrolases"/>
    <property type="match status" value="1"/>
</dbReference>
<dbReference type="GO" id="GO:0003688">
    <property type="term" value="F:DNA replication origin binding"/>
    <property type="evidence" value="ECO:0007669"/>
    <property type="project" value="TreeGrafter"/>
</dbReference>
<protein>
    <submittedName>
        <fullName evidence="2">Chromosomal replication initiator protein DnaA-like protein</fullName>
    </submittedName>
</protein>
<dbReference type="Pfam" id="PF22688">
    <property type="entry name" value="Hda_lid"/>
    <property type="match status" value="1"/>
</dbReference>
<evidence type="ECO:0000259" key="1">
    <source>
        <dbReference type="Pfam" id="PF22688"/>
    </source>
</evidence>
<dbReference type="GO" id="GO:0005886">
    <property type="term" value="C:plasma membrane"/>
    <property type="evidence" value="ECO:0007669"/>
    <property type="project" value="TreeGrafter"/>
</dbReference>
<dbReference type="Gene3D" id="1.10.8.60">
    <property type="match status" value="1"/>
</dbReference>
<reference evidence="2" key="1">
    <citation type="submission" date="2021-06" db="EMBL/GenBank/DDBJ databases">
        <authorList>
            <person name="Nardi T."/>
            <person name="Nardi T."/>
        </authorList>
    </citation>
    <scope>NUCLEOTIDE SEQUENCE</scope>
</reference>
<dbReference type="Gene3D" id="3.40.50.300">
    <property type="entry name" value="P-loop containing nucleotide triphosphate hydrolases"/>
    <property type="match status" value="1"/>
</dbReference>
<dbReference type="PROSITE" id="PS00675">
    <property type="entry name" value="SIGMA54_INTERACT_1"/>
    <property type="match status" value="1"/>
</dbReference>
<comment type="caution">
    <text evidence="2">The sequence shown here is derived from an EMBL/GenBank/DDBJ whole genome shotgun (WGS) entry which is preliminary data.</text>
</comment>
<evidence type="ECO:0000313" key="3">
    <source>
        <dbReference type="Proteomes" id="UP000837675"/>
    </source>
</evidence>
<proteinExistence type="predicted"/>
<dbReference type="PANTHER" id="PTHR30050">
    <property type="entry name" value="CHROMOSOMAL REPLICATION INITIATOR PROTEIN DNAA"/>
    <property type="match status" value="1"/>
</dbReference>
<keyword evidence="3" id="KW-1185">Reference proteome</keyword>
<evidence type="ECO:0000313" key="2">
    <source>
        <dbReference type="EMBL" id="CAG7591137.1"/>
    </source>
</evidence>
<dbReference type="InterPro" id="IPR055199">
    <property type="entry name" value="Hda_lid"/>
</dbReference>
<dbReference type="EMBL" id="CAJVAF010000159">
    <property type="protein sequence ID" value="CAG7591137.1"/>
    <property type="molecule type" value="Genomic_DNA"/>
</dbReference>
<gene>
    <name evidence="2" type="ORF">MHYMCMPASI_00399</name>
</gene>
<feature type="domain" description="Hda lid" evidence="1">
    <location>
        <begin position="146"/>
        <end position="208"/>
    </location>
</feature>
<name>A0A8S4BUD9_9ACAR</name>
<dbReference type="GO" id="GO:0006270">
    <property type="term" value="P:DNA replication initiation"/>
    <property type="evidence" value="ECO:0007669"/>
    <property type="project" value="TreeGrafter"/>
</dbReference>
<sequence length="220" mass="25531">MQQIILPIITDDSSYNASDFVVSYSNLEAYRAVTSNIIWPQNRLLIIGESGSGKTHLTKIWQQKSGAHYIKDSSQLVFLKEGSAFIFEDLQNYPEIEILNIINTAFEHKKKLLLTSSYYNHVELKDLRSRFNSTYKVLIKDPDENMVQVLVSKMLHDKQIKVNKEILNYIAVRVKRSFVDIKTFVIHLDKLSLSQKRNITTRLIKEVLEELKLANEKIND</sequence>
<organism evidence="2 3">
    <name type="scientific">Hyalomma marginatum</name>
    <dbReference type="NCBI Taxonomy" id="34627"/>
    <lineage>
        <taxon>Eukaryota</taxon>
        <taxon>Metazoa</taxon>
        <taxon>Ecdysozoa</taxon>
        <taxon>Arthropoda</taxon>
        <taxon>Chelicerata</taxon>
        <taxon>Arachnida</taxon>
        <taxon>Acari</taxon>
        <taxon>Parasitiformes</taxon>
        <taxon>Ixodida</taxon>
        <taxon>Ixodoidea</taxon>
        <taxon>Ixodidae</taxon>
        <taxon>Hyalomminae</taxon>
        <taxon>Hyalomma</taxon>
    </lineage>
</organism>
<dbReference type="PANTHER" id="PTHR30050:SF5">
    <property type="entry name" value="DNAA REGULATORY INACTIVATOR HDA"/>
    <property type="match status" value="1"/>
</dbReference>